<dbReference type="PANTHER" id="PTHR34773">
    <property type="entry name" value="FLAGELLAR SECRETION CHAPERONE FLIS"/>
    <property type="match status" value="1"/>
</dbReference>
<evidence type="ECO:0000313" key="7">
    <source>
        <dbReference type="Proteomes" id="UP000184268"/>
    </source>
</evidence>
<dbReference type="GO" id="GO:0071973">
    <property type="term" value="P:bacterial-type flagellum-dependent cell motility"/>
    <property type="evidence" value="ECO:0007669"/>
    <property type="project" value="TreeGrafter"/>
</dbReference>
<dbReference type="Pfam" id="PF02561">
    <property type="entry name" value="FliS"/>
    <property type="match status" value="1"/>
</dbReference>
<dbReference type="EMBL" id="FQXG01000003">
    <property type="protein sequence ID" value="SHH48880.1"/>
    <property type="molecule type" value="Genomic_DNA"/>
</dbReference>
<dbReference type="GO" id="GO:0005829">
    <property type="term" value="C:cytosol"/>
    <property type="evidence" value="ECO:0007669"/>
    <property type="project" value="UniProtKB-SubCell"/>
</dbReference>
<protein>
    <submittedName>
        <fullName evidence="6">Flagellin-specific chaperone FliS</fullName>
    </submittedName>
</protein>
<dbReference type="SUPFAM" id="SSF101116">
    <property type="entry name" value="Flagellar export chaperone FliS"/>
    <property type="match status" value="2"/>
</dbReference>
<name>A0A1M5TE20_9GAMM</name>
<gene>
    <name evidence="6" type="ORF">SAMN02745129_2100</name>
</gene>
<reference evidence="6 7" key="1">
    <citation type="submission" date="2016-11" db="EMBL/GenBank/DDBJ databases">
        <authorList>
            <person name="Jaros S."/>
            <person name="Januszkiewicz K."/>
            <person name="Wedrychowicz H."/>
        </authorList>
    </citation>
    <scope>NUCLEOTIDE SEQUENCE [LARGE SCALE GENOMIC DNA]</scope>
    <source>
        <strain evidence="6 7">DSM 16917</strain>
    </source>
</reference>
<dbReference type="STRING" id="299255.SAMN02745129_2100"/>
<evidence type="ECO:0000256" key="2">
    <source>
        <dbReference type="ARBA" id="ARBA00008787"/>
    </source>
</evidence>
<dbReference type="RefSeq" id="WP_067663338.1">
    <property type="nucleotide sequence ID" value="NZ_FQXG01000003.1"/>
</dbReference>
<dbReference type="AlphaFoldDB" id="A0A1M5TE20"/>
<keyword evidence="5" id="KW-0143">Chaperone</keyword>
<keyword evidence="6" id="KW-0282">Flagellum</keyword>
<evidence type="ECO:0000256" key="1">
    <source>
        <dbReference type="ARBA" id="ARBA00004514"/>
    </source>
</evidence>
<keyword evidence="3" id="KW-0963">Cytoplasm</keyword>
<sequence>MSRNFAADKLYARSLESRVAGASPHRLTALLYSEIIRCLKDSIGYIQRAKSFEQAADKLGAGTDTLSVIGAENVKKRGNLLRQAGQMNAERSRLLYKANQILTHLMSVLQDDKFPELAKDFRYLYSFIIGKNLECAKTGDPKFARDALRIAEELLKTWQTIPAKYHYVTAAT</sequence>
<comment type="similarity">
    <text evidence="2">Belongs to the FliS family.</text>
</comment>
<dbReference type="Gene3D" id="1.20.120.340">
    <property type="entry name" value="Flagellar protein FliS"/>
    <property type="match status" value="1"/>
</dbReference>
<keyword evidence="4" id="KW-1005">Bacterial flagellum biogenesis</keyword>
<accession>A0A1M5TE20</accession>
<evidence type="ECO:0000256" key="5">
    <source>
        <dbReference type="ARBA" id="ARBA00023186"/>
    </source>
</evidence>
<dbReference type="Proteomes" id="UP000184268">
    <property type="component" value="Unassembled WGS sequence"/>
</dbReference>
<dbReference type="PANTHER" id="PTHR34773:SF1">
    <property type="entry name" value="FLAGELLAR SECRETION CHAPERONE FLIS"/>
    <property type="match status" value="1"/>
</dbReference>
<keyword evidence="7" id="KW-1185">Reference proteome</keyword>
<dbReference type="OrthoDB" id="9792010at2"/>
<proteinExistence type="inferred from homology"/>
<keyword evidence="6" id="KW-0969">Cilium</keyword>
<dbReference type="GO" id="GO:0044780">
    <property type="term" value="P:bacterial-type flagellum assembly"/>
    <property type="evidence" value="ECO:0007669"/>
    <property type="project" value="InterPro"/>
</dbReference>
<evidence type="ECO:0000256" key="3">
    <source>
        <dbReference type="ARBA" id="ARBA00022490"/>
    </source>
</evidence>
<evidence type="ECO:0000256" key="4">
    <source>
        <dbReference type="ARBA" id="ARBA00022795"/>
    </source>
</evidence>
<comment type="subcellular location">
    <subcellularLocation>
        <location evidence="1">Cytoplasm</location>
        <location evidence="1">Cytosol</location>
    </subcellularLocation>
</comment>
<dbReference type="InterPro" id="IPR003713">
    <property type="entry name" value="FliS"/>
</dbReference>
<keyword evidence="6" id="KW-0966">Cell projection</keyword>
<organism evidence="6 7">
    <name type="scientific">Ferrimonas marina</name>
    <dbReference type="NCBI Taxonomy" id="299255"/>
    <lineage>
        <taxon>Bacteria</taxon>
        <taxon>Pseudomonadati</taxon>
        <taxon>Pseudomonadota</taxon>
        <taxon>Gammaproteobacteria</taxon>
        <taxon>Alteromonadales</taxon>
        <taxon>Ferrimonadaceae</taxon>
        <taxon>Ferrimonas</taxon>
    </lineage>
</organism>
<dbReference type="InterPro" id="IPR036584">
    <property type="entry name" value="FliS_sf"/>
</dbReference>
<evidence type="ECO:0000313" key="6">
    <source>
        <dbReference type="EMBL" id="SHH48880.1"/>
    </source>
</evidence>